<dbReference type="Pfam" id="PF01501">
    <property type="entry name" value="Glyco_transf_8"/>
    <property type="match status" value="1"/>
</dbReference>
<keyword evidence="1" id="KW-0812">Transmembrane</keyword>
<dbReference type="EMBL" id="JABMIG020000368">
    <property type="protein sequence ID" value="KAL3779953.1"/>
    <property type="molecule type" value="Genomic_DNA"/>
</dbReference>
<keyword evidence="3" id="KW-1185">Reference proteome</keyword>
<feature type="transmembrane region" description="Helical" evidence="1">
    <location>
        <begin position="21"/>
        <end position="38"/>
    </location>
</feature>
<dbReference type="InterPro" id="IPR029044">
    <property type="entry name" value="Nucleotide-diphossugar_trans"/>
</dbReference>
<evidence type="ECO:0000313" key="3">
    <source>
        <dbReference type="Proteomes" id="UP001516023"/>
    </source>
</evidence>
<keyword evidence="1" id="KW-1133">Transmembrane helix</keyword>
<dbReference type="Proteomes" id="UP001516023">
    <property type="component" value="Unassembled WGS sequence"/>
</dbReference>
<gene>
    <name evidence="2" type="ORF">HJC23_008207</name>
</gene>
<dbReference type="AlphaFoldDB" id="A0ABD3NW35"/>
<feature type="non-terminal residue" evidence="2">
    <location>
        <position position="356"/>
    </location>
</feature>
<protein>
    <submittedName>
        <fullName evidence="2">Uncharacterized protein</fullName>
    </submittedName>
</protein>
<keyword evidence="1" id="KW-0472">Membrane</keyword>
<name>A0ABD3NW35_9STRA</name>
<reference evidence="2 3" key="1">
    <citation type="journal article" date="2020" name="G3 (Bethesda)">
        <title>Improved Reference Genome for Cyclotella cryptica CCMP332, a Model for Cell Wall Morphogenesis, Salinity Adaptation, and Lipid Production in Diatoms (Bacillariophyta).</title>
        <authorList>
            <person name="Roberts W.R."/>
            <person name="Downey K.M."/>
            <person name="Ruck E.C."/>
            <person name="Traller J.C."/>
            <person name="Alverson A.J."/>
        </authorList>
    </citation>
    <scope>NUCLEOTIDE SEQUENCE [LARGE SCALE GENOMIC DNA]</scope>
    <source>
        <strain evidence="2 3">CCMP332</strain>
    </source>
</reference>
<comment type="caution">
    <text evidence="2">The sequence shown here is derived from an EMBL/GenBank/DDBJ whole genome shotgun (WGS) entry which is preliminary data.</text>
</comment>
<dbReference type="InterPro" id="IPR002495">
    <property type="entry name" value="Glyco_trans_8"/>
</dbReference>
<accession>A0ABD3NW35</accession>
<sequence>MTMNRLLNRHRPSPGYAFVKALTAIVILSVVIQGSFYLSSFSQTGRFDDSFLPPEKPEEHLKPSHVAFGLSGNNPGFFDEFEVALKSVLLNAPLDRNLSVHILADNDALTALNDLYNKTDLAKWVSRNQIQIQSYNVSSRLKDMESVIMHTWEPHFPEVKTLWQVSFHTMGTYFRLFAHWFLPATAEYVLYMDTDVTILANLGELWQMIEAKPDVLFHWGRGMCAGFLAMKVSRIDEIWALARKAPLAEIRKKGRNRGIDDQLIFIAVNETHPNEVNRLPDGYDLTHSLKWHSSNYPYHEVYPEAFMLHHNANGNSPLPYWNSSRIIQQHHDSWGLMEYYIHLPWTWARFFARSQL</sequence>
<dbReference type="SUPFAM" id="SSF53448">
    <property type="entry name" value="Nucleotide-diphospho-sugar transferases"/>
    <property type="match status" value="1"/>
</dbReference>
<proteinExistence type="predicted"/>
<evidence type="ECO:0000256" key="1">
    <source>
        <dbReference type="SAM" id="Phobius"/>
    </source>
</evidence>
<organism evidence="2 3">
    <name type="scientific">Cyclotella cryptica</name>
    <dbReference type="NCBI Taxonomy" id="29204"/>
    <lineage>
        <taxon>Eukaryota</taxon>
        <taxon>Sar</taxon>
        <taxon>Stramenopiles</taxon>
        <taxon>Ochrophyta</taxon>
        <taxon>Bacillariophyta</taxon>
        <taxon>Coscinodiscophyceae</taxon>
        <taxon>Thalassiosirophycidae</taxon>
        <taxon>Stephanodiscales</taxon>
        <taxon>Stephanodiscaceae</taxon>
        <taxon>Cyclotella</taxon>
    </lineage>
</organism>
<dbReference type="Gene3D" id="3.90.550.10">
    <property type="entry name" value="Spore Coat Polysaccharide Biosynthesis Protein SpsA, Chain A"/>
    <property type="match status" value="1"/>
</dbReference>
<evidence type="ECO:0000313" key="2">
    <source>
        <dbReference type="EMBL" id="KAL3779953.1"/>
    </source>
</evidence>